<proteinExistence type="inferred from homology"/>
<sequence length="164" mass="18514">MAKGLFDELVSGYHELKRVLTRELDTDNAADVAQSSFERALRYAQSHEVHSPRGLLFGIARNLQIDGGRRFARVSWQSVDEVEDDIDRLACSEVTPERSLAGRQAVDQLCDIIDALPPRCREAFVLCKLHHMTYEEAADEMGISPTVIRKYLVQALRECRVVLG</sequence>
<organism evidence="6 7">
    <name type="scientific">Paraburkholderia megapolitana</name>
    <dbReference type="NCBI Taxonomy" id="420953"/>
    <lineage>
        <taxon>Bacteria</taxon>
        <taxon>Pseudomonadati</taxon>
        <taxon>Pseudomonadota</taxon>
        <taxon>Betaproteobacteria</taxon>
        <taxon>Burkholderiales</taxon>
        <taxon>Burkholderiaceae</taxon>
        <taxon>Paraburkholderia</taxon>
    </lineage>
</organism>
<dbReference type="AlphaFoldDB" id="A0A1I3TE66"/>
<keyword evidence="3" id="KW-0731">Sigma factor</keyword>
<dbReference type="InterPro" id="IPR013324">
    <property type="entry name" value="RNA_pol_sigma_r3/r4-like"/>
</dbReference>
<dbReference type="Gene3D" id="1.10.10.10">
    <property type="entry name" value="Winged helix-like DNA-binding domain superfamily/Winged helix DNA-binding domain"/>
    <property type="match status" value="1"/>
</dbReference>
<keyword evidence="4" id="KW-0804">Transcription</keyword>
<dbReference type="GO" id="GO:0016987">
    <property type="term" value="F:sigma factor activity"/>
    <property type="evidence" value="ECO:0007669"/>
    <property type="project" value="UniProtKB-KW"/>
</dbReference>
<evidence type="ECO:0000256" key="4">
    <source>
        <dbReference type="ARBA" id="ARBA00023163"/>
    </source>
</evidence>
<dbReference type="STRING" id="420953.SAMN05192543_109191"/>
<dbReference type="CDD" id="cd06171">
    <property type="entry name" value="Sigma70_r4"/>
    <property type="match status" value="1"/>
</dbReference>
<protein>
    <submittedName>
        <fullName evidence="6">RNA polymerase sigma-70 factor, ECF subfamily</fullName>
    </submittedName>
</protein>
<name>A0A1I3TE66_9BURK</name>
<keyword evidence="2" id="KW-0805">Transcription regulation</keyword>
<dbReference type="EMBL" id="FOQU01000009">
    <property type="protein sequence ID" value="SFJ67981.1"/>
    <property type="molecule type" value="Genomic_DNA"/>
</dbReference>
<keyword evidence="7" id="KW-1185">Reference proteome</keyword>
<dbReference type="Gene3D" id="1.10.1740.10">
    <property type="match status" value="1"/>
</dbReference>
<dbReference type="Proteomes" id="UP000199548">
    <property type="component" value="Unassembled WGS sequence"/>
</dbReference>
<dbReference type="InterPro" id="IPR014284">
    <property type="entry name" value="RNA_pol_sigma-70_dom"/>
</dbReference>
<evidence type="ECO:0000256" key="1">
    <source>
        <dbReference type="ARBA" id="ARBA00010641"/>
    </source>
</evidence>
<dbReference type="GO" id="GO:0003677">
    <property type="term" value="F:DNA binding"/>
    <property type="evidence" value="ECO:0007669"/>
    <property type="project" value="InterPro"/>
</dbReference>
<feature type="domain" description="RNA polymerase sigma factor 70 region 4 type 2" evidence="5">
    <location>
        <begin position="111"/>
        <end position="159"/>
    </location>
</feature>
<dbReference type="InterPro" id="IPR039425">
    <property type="entry name" value="RNA_pol_sigma-70-like"/>
</dbReference>
<gene>
    <name evidence="6" type="ORF">SAMN05192543_109191</name>
</gene>
<dbReference type="InterPro" id="IPR013249">
    <property type="entry name" value="RNA_pol_sigma70_r4_t2"/>
</dbReference>
<dbReference type="PANTHER" id="PTHR43133:SF63">
    <property type="entry name" value="RNA POLYMERASE SIGMA FACTOR FECI-RELATED"/>
    <property type="match status" value="1"/>
</dbReference>
<evidence type="ECO:0000313" key="6">
    <source>
        <dbReference type="EMBL" id="SFJ67981.1"/>
    </source>
</evidence>
<accession>A0A1I3TE66</accession>
<dbReference type="PANTHER" id="PTHR43133">
    <property type="entry name" value="RNA POLYMERASE ECF-TYPE SIGMA FACTO"/>
    <property type="match status" value="1"/>
</dbReference>
<dbReference type="InterPro" id="IPR013325">
    <property type="entry name" value="RNA_pol_sigma_r2"/>
</dbReference>
<evidence type="ECO:0000259" key="5">
    <source>
        <dbReference type="Pfam" id="PF08281"/>
    </source>
</evidence>
<evidence type="ECO:0000313" key="7">
    <source>
        <dbReference type="Proteomes" id="UP000199548"/>
    </source>
</evidence>
<evidence type="ECO:0000256" key="3">
    <source>
        <dbReference type="ARBA" id="ARBA00023082"/>
    </source>
</evidence>
<dbReference type="InterPro" id="IPR036388">
    <property type="entry name" value="WH-like_DNA-bd_sf"/>
</dbReference>
<dbReference type="SUPFAM" id="SSF88946">
    <property type="entry name" value="Sigma2 domain of RNA polymerase sigma factors"/>
    <property type="match status" value="1"/>
</dbReference>
<dbReference type="GO" id="GO:0006352">
    <property type="term" value="P:DNA-templated transcription initiation"/>
    <property type="evidence" value="ECO:0007669"/>
    <property type="project" value="InterPro"/>
</dbReference>
<evidence type="ECO:0000256" key="2">
    <source>
        <dbReference type="ARBA" id="ARBA00023015"/>
    </source>
</evidence>
<dbReference type="NCBIfam" id="TIGR02937">
    <property type="entry name" value="sigma70-ECF"/>
    <property type="match status" value="1"/>
</dbReference>
<reference evidence="6 7" key="1">
    <citation type="submission" date="2016-10" db="EMBL/GenBank/DDBJ databases">
        <authorList>
            <person name="de Groot N.N."/>
        </authorList>
    </citation>
    <scope>NUCLEOTIDE SEQUENCE [LARGE SCALE GENOMIC DNA]</scope>
    <source>
        <strain evidence="6 7">LMG 23650</strain>
    </source>
</reference>
<dbReference type="SUPFAM" id="SSF88659">
    <property type="entry name" value="Sigma3 and sigma4 domains of RNA polymerase sigma factors"/>
    <property type="match status" value="1"/>
</dbReference>
<dbReference type="Pfam" id="PF08281">
    <property type="entry name" value="Sigma70_r4_2"/>
    <property type="match status" value="1"/>
</dbReference>
<comment type="similarity">
    <text evidence="1">Belongs to the sigma-70 factor family. ECF subfamily.</text>
</comment>